<feature type="domain" description="Lipid-binding serum glycoprotein C-terminal" evidence="17">
    <location>
        <begin position="273"/>
        <end position="476"/>
    </location>
</feature>
<evidence type="ECO:0000256" key="14">
    <source>
        <dbReference type="RuleBase" id="RU369039"/>
    </source>
</evidence>
<dbReference type="GO" id="GO:0005615">
    <property type="term" value="C:extracellular space"/>
    <property type="evidence" value="ECO:0007669"/>
    <property type="project" value="UniProtKB-UniRule"/>
</dbReference>
<dbReference type="KEGG" id="hgl:101698087"/>
<evidence type="ECO:0000313" key="18">
    <source>
        <dbReference type="Proteomes" id="UP000694906"/>
    </source>
</evidence>
<evidence type="ECO:0000256" key="11">
    <source>
        <dbReference type="ARBA" id="ARBA00023180"/>
    </source>
</evidence>
<dbReference type="GO" id="GO:0050829">
    <property type="term" value="P:defense response to Gram-negative bacterium"/>
    <property type="evidence" value="ECO:0007669"/>
    <property type="project" value="UniProtKB-UniRule"/>
</dbReference>
<dbReference type="SMR" id="A0AAX6Q7P0"/>
<sequence length="481" mass="53064">MARALDNTAKWATLMVLATLGTALTVATNPGFVVTISQEGLDYGCQQGIAVLQKKLENINLPNFSGSFKLLGKGYYNFYSLKVLKFQLPSPQLRLQPDVGLQLSTDNNNIIINGKWNAKRGFLKAGGNFVLRVEGISISASLKLGSDPTSGHITVACSSCRDYINRVSLKVSNSKWGWLIRLFQKKIDSLIRKLLDNKICKILSNSVNTNLQRYIRTLPVTSKIDKVADIDYSLVAPPVATADSLTLQMKGEFFRQANRSSPPFDPPVMAIPPGHDRMVYLGMSDYFFNTAGLVFQQAGVLKWTLTNSTLPKRSKFHLTTSFFGKFLPQVSQMFPSMDVQLVFSTSSPPHLVMEPTGLTFTPNLEVQAFAVLPNSSLASLFLLGMSMNAHLKVSANSDRLVGNLTVDRLLLKLKHSNVGTFPVELLQDAMNYIVPLVAVPKVNERLQKGFPLPVTNGIQLRNLVLRSYQNFLLLGANVHLG</sequence>
<comment type="domain">
    <text evidence="14">The N- and C-terminal barrels adopt an identical fold despite having only 13% of conserved residues.</text>
</comment>
<dbReference type="GO" id="GO:0043031">
    <property type="term" value="P:negative regulation of macrophage activation"/>
    <property type="evidence" value="ECO:0007669"/>
    <property type="project" value="TreeGrafter"/>
</dbReference>
<accession>A0AAX6Q7P0</accession>
<protein>
    <recommendedName>
        <fullName evidence="4 14">Bactericidal permeability-increasing protein</fullName>
        <shortName evidence="14">BPI</shortName>
    </recommendedName>
</protein>
<dbReference type="Proteomes" id="UP000694906">
    <property type="component" value="Unplaced"/>
</dbReference>
<dbReference type="GO" id="GO:0032717">
    <property type="term" value="P:negative regulation of interleukin-8 production"/>
    <property type="evidence" value="ECO:0007669"/>
    <property type="project" value="TreeGrafter"/>
</dbReference>
<comment type="similarity">
    <text evidence="3">Belongs to the BPI/LBP/Plunc superfamily. BPI/LBP family.</text>
</comment>
<dbReference type="Gene3D" id="3.15.10.10">
    <property type="entry name" value="Bactericidal permeability-increasing protein, domain 1"/>
    <property type="match status" value="1"/>
</dbReference>
<keyword evidence="14 15" id="KW-0732">Signal</keyword>
<dbReference type="InterPro" id="IPR030675">
    <property type="entry name" value="BPI/LBP"/>
</dbReference>
<proteinExistence type="inferred from homology"/>
<dbReference type="InterPro" id="IPR032942">
    <property type="entry name" value="BPI/LBP/Plunc"/>
</dbReference>
<evidence type="ECO:0000256" key="7">
    <source>
        <dbReference type="ARBA" id="ARBA00022588"/>
    </source>
</evidence>
<dbReference type="Pfam" id="PF01273">
    <property type="entry name" value="LBP_BPI_CETP"/>
    <property type="match status" value="1"/>
</dbReference>
<comment type="function">
    <text evidence="14">The cytotoxic action of BPI is limited to many species of Gram-negative bacteria; this specificity may be explained by a strong affinity of the very basic N-terminal half for the negatively charged lipopolysaccharides that are unique to the Gram-negative bacterial outer envelope.</text>
</comment>
<keyword evidence="7 14" id="KW-0399">Innate immunity</keyword>
<keyword evidence="8 14" id="KW-0391">Immunity</keyword>
<dbReference type="CDD" id="cd00025">
    <property type="entry name" value="BPI1"/>
    <property type="match status" value="1"/>
</dbReference>
<comment type="subcellular location">
    <subcellularLocation>
        <location evidence="1">Cytoplasmic granule membrane</location>
    </subcellularLocation>
    <subcellularLocation>
        <location evidence="2 14">Secreted</location>
    </subcellularLocation>
</comment>
<dbReference type="InterPro" id="IPR017943">
    <property type="entry name" value="Bactericidal_perm-incr_a/b_dom"/>
</dbReference>
<dbReference type="InterPro" id="IPR001124">
    <property type="entry name" value="Lipid-bd_serum_glycop_C"/>
</dbReference>
<evidence type="ECO:0000256" key="4">
    <source>
        <dbReference type="ARBA" id="ARBA00017827"/>
    </source>
</evidence>
<evidence type="ECO:0000256" key="12">
    <source>
        <dbReference type="ARBA" id="ARBA00025943"/>
    </source>
</evidence>
<feature type="signal peptide" evidence="15">
    <location>
        <begin position="1"/>
        <end position="23"/>
    </location>
</feature>
<dbReference type="FunFam" id="3.15.10.10:FF:000001">
    <property type="entry name" value="phospholipid transfer protein-like"/>
    <property type="match status" value="1"/>
</dbReference>
<dbReference type="GO" id="GO:0031663">
    <property type="term" value="P:lipopolysaccharide-mediated signaling pathway"/>
    <property type="evidence" value="ECO:0007669"/>
    <property type="project" value="TreeGrafter"/>
</dbReference>
<feature type="chain" id="PRO_5043713596" description="Bactericidal permeability-increasing protein" evidence="15">
    <location>
        <begin position="24"/>
        <end position="481"/>
    </location>
</feature>
<dbReference type="GO" id="GO:0001530">
    <property type="term" value="F:lipopolysaccharide binding"/>
    <property type="evidence" value="ECO:0007669"/>
    <property type="project" value="TreeGrafter"/>
</dbReference>
<dbReference type="PANTHER" id="PTHR10504">
    <property type="entry name" value="BACTERICIDAL PERMEABILITY-INCREASING BPI PROTEIN-RELATED"/>
    <property type="match status" value="1"/>
</dbReference>
<dbReference type="AlphaFoldDB" id="A0AAX6Q7P0"/>
<keyword evidence="9 14" id="KW-0044">Antibiotic</keyword>
<evidence type="ECO:0000256" key="9">
    <source>
        <dbReference type="ARBA" id="ARBA00023022"/>
    </source>
</evidence>
<dbReference type="SMART" id="SM00328">
    <property type="entry name" value="BPI1"/>
    <property type="match status" value="1"/>
</dbReference>
<reference evidence="19" key="1">
    <citation type="submission" date="2025-08" db="UniProtKB">
        <authorList>
            <consortium name="RefSeq"/>
        </authorList>
    </citation>
    <scope>IDENTIFICATION</scope>
</reference>
<name>A0AAX6Q7P0_HETGA</name>
<evidence type="ECO:0000256" key="1">
    <source>
        <dbReference type="ARBA" id="ARBA00004197"/>
    </source>
</evidence>
<comment type="domain">
    <text evidence="14">The N-terminal region may be exposed to the interior of the granule, whereas the C-terminal portion may be embedded in the membrane. During phagocytosis and degranulation, proteases may be released and activated and cleave BPI at the junction of the N- and C-terminal portions of the molecule, providing controlled release of the N-terminal antibacterial fragment when bacteria are ingested.</text>
</comment>
<dbReference type="CDD" id="cd00026">
    <property type="entry name" value="BPI2"/>
    <property type="match status" value="1"/>
</dbReference>
<dbReference type="GO" id="GO:0032720">
    <property type="term" value="P:negative regulation of tumor necrosis factor production"/>
    <property type="evidence" value="ECO:0007669"/>
    <property type="project" value="TreeGrafter"/>
</dbReference>
<keyword evidence="18" id="KW-1185">Reference proteome</keyword>
<evidence type="ECO:0000256" key="5">
    <source>
        <dbReference type="ARBA" id="ARBA00022525"/>
    </source>
</evidence>
<evidence type="ECO:0000256" key="10">
    <source>
        <dbReference type="ARBA" id="ARBA00023157"/>
    </source>
</evidence>
<keyword evidence="5 14" id="KW-0964">Secreted</keyword>
<dbReference type="GO" id="GO:0032715">
    <property type="term" value="P:negative regulation of interleukin-6 production"/>
    <property type="evidence" value="ECO:0007669"/>
    <property type="project" value="TreeGrafter"/>
</dbReference>
<evidence type="ECO:0000256" key="3">
    <source>
        <dbReference type="ARBA" id="ARBA00007292"/>
    </source>
</evidence>
<evidence type="ECO:0000256" key="15">
    <source>
        <dbReference type="SAM" id="SignalP"/>
    </source>
</evidence>
<dbReference type="PIRSF" id="PIRSF002417">
    <property type="entry name" value="Lipid_binding_protein"/>
    <property type="match status" value="1"/>
</dbReference>
<evidence type="ECO:0000259" key="17">
    <source>
        <dbReference type="SMART" id="SM00329"/>
    </source>
</evidence>
<feature type="disulfide bond" evidence="13">
    <location>
        <begin position="160"/>
        <end position="200"/>
    </location>
</feature>
<keyword evidence="6 14" id="KW-0929">Antimicrobial</keyword>
<dbReference type="FunFam" id="3.15.20.10:FF:000001">
    <property type="entry name" value="Phospholipid transfer protein"/>
    <property type="match status" value="1"/>
</dbReference>
<keyword evidence="10 13" id="KW-1015">Disulfide bond</keyword>
<evidence type="ECO:0000256" key="8">
    <source>
        <dbReference type="ARBA" id="ARBA00022859"/>
    </source>
</evidence>
<evidence type="ECO:0000313" key="19">
    <source>
        <dbReference type="RefSeq" id="XP_004867840.1"/>
    </source>
</evidence>
<dbReference type="GeneID" id="101698087"/>
<evidence type="ECO:0000256" key="13">
    <source>
        <dbReference type="PIRSR" id="PIRSR002417-50"/>
    </source>
</evidence>
<dbReference type="CTD" id="671"/>
<evidence type="ECO:0000256" key="2">
    <source>
        <dbReference type="ARBA" id="ARBA00004613"/>
    </source>
</evidence>
<dbReference type="RefSeq" id="XP_004867840.1">
    <property type="nucleotide sequence ID" value="XM_004867783.1"/>
</dbReference>
<gene>
    <name evidence="19" type="primary">Bpi</name>
</gene>
<organism evidence="18 19">
    <name type="scientific">Heterocephalus glaber</name>
    <name type="common">Naked mole rat</name>
    <dbReference type="NCBI Taxonomy" id="10181"/>
    <lineage>
        <taxon>Eukaryota</taxon>
        <taxon>Metazoa</taxon>
        <taxon>Chordata</taxon>
        <taxon>Craniata</taxon>
        <taxon>Vertebrata</taxon>
        <taxon>Euteleostomi</taxon>
        <taxon>Mammalia</taxon>
        <taxon>Eutheria</taxon>
        <taxon>Euarchontoglires</taxon>
        <taxon>Glires</taxon>
        <taxon>Rodentia</taxon>
        <taxon>Hystricomorpha</taxon>
        <taxon>Bathyergidae</taxon>
        <taxon>Heterocephalus</taxon>
    </lineage>
</organism>
<evidence type="ECO:0000256" key="6">
    <source>
        <dbReference type="ARBA" id="ARBA00022529"/>
    </source>
</evidence>
<dbReference type="InterPro" id="IPR017942">
    <property type="entry name" value="Lipid-bd_serum_glycop_N"/>
</dbReference>
<dbReference type="SMART" id="SM00329">
    <property type="entry name" value="BPI2"/>
    <property type="match status" value="1"/>
</dbReference>
<feature type="domain" description="Lipid-binding serum glycoprotein N-terminal" evidence="16">
    <location>
        <begin position="36"/>
        <end position="258"/>
    </location>
</feature>
<keyword evidence="11 14" id="KW-0325">Glycoprotein</keyword>
<dbReference type="SUPFAM" id="SSF55394">
    <property type="entry name" value="Bactericidal permeability-increasing protein, BPI"/>
    <property type="match status" value="2"/>
</dbReference>
<dbReference type="Pfam" id="PF02886">
    <property type="entry name" value="LBP_BPI_CETP_C"/>
    <property type="match status" value="1"/>
</dbReference>
<dbReference type="GO" id="GO:0045087">
    <property type="term" value="P:innate immune response"/>
    <property type="evidence" value="ECO:0007669"/>
    <property type="project" value="UniProtKB-UniRule"/>
</dbReference>
<evidence type="ECO:0000259" key="16">
    <source>
        <dbReference type="SMART" id="SM00328"/>
    </source>
</evidence>
<comment type="subunit">
    <text evidence="12 14">Monomer. Homodimer; disulfide-linked.</text>
</comment>
<dbReference type="Gene3D" id="3.15.20.10">
    <property type="entry name" value="Bactericidal permeability-increasing protein, domain 2"/>
    <property type="match status" value="1"/>
</dbReference>
<dbReference type="PANTHER" id="PTHR10504:SF84">
    <property type="entry name" value="BACTERICIDAL PERMEABILITY-INCREASING PROTEIN"/>
    <property type="match status" value="1"/>
</dbReference>